<organism evidence="1 2">
    <name type="scientific">Hygrophoropsis aurantiaca</name>
    <dbReference type="NCBI Taxonomy" id="72124"/>
    <lineage>
        <taxon>Eukaryota</taxon>
        <taxon>Fungi</taxon>
        <taxon>Dikarya</taxon>
        <taxon>Basidiomycota</taxon>
        <taxon>Agaricomycotina</taxon>
        <taxon>Agaricomycetes</taxon>
        <taxon>Agaricomycetidae</taxon>
        <taxon>Boletales</taxon>
        <taxon>Coniophorineae</taxon>
        <taxon>Hygrophoropsidaceae</taxon>
        <taxon>Hygrophoropsis</taxon>
    </lineage>
</organism>
<dbReference type="EMBL" id="MU268006">
    <property type="protein sequence ID" value="KAH7906533.1"/>
    <property type="molecule type" value="Genomic_DNA"/>
</dbReference>
<name>A0ACB8A0F6_9AGAM</name>
<reference evidence="1" key="1">
    <citation type="journal article" date="2021" name="New Phytol.">
        <title>Evolutionary innovations through gain and loss of genes in the ectomycorrhizal Boletales.</title>
        <authorList>
            <person name="Wu G."/>
            <person name="Miyauchi S."/>
            <person name="Morin E."/>
            <person name="Kuo A."/>
            <person name="Drula E."/>
            <person name="Varga T."/>
            <person name="Kohler A."/>
            <person name="Feng B."/>
            <person name="Cao Y."/>
            <person name="Lipzen A."/>
            <person name="Daum C."/>
            <person name="Hundley H."/>
            <person name="Pangilinan J."/>
            <person name="Johnson J."/>
            <person name="Barry K."/>
            <person name="LaButti K."/>
            <person name="Ng V."/>
            <person name="Ahrendt S."/>
            <person name="Min B."/>
            <person name="Choi I.G."/>
            <person name="Park H."/>
            <person name="Plett J.M."/>
            <person name="Magnuson J."/>
            <person name="Spatafora J.W."/>
            <person name="Nagy L.G."/>
            <person name="Henrissat B."/>
            <person name="Grigoriev I.V."/>
            <person name="Yang Z.L."/>
            <person name="Xu J."/>
            <person name="Martin F.M."/>
        </authorList>
    </citation>
    <scope>NUCLEOTIDE SEQUENCE</scope>
    <source>
        <strain evidence="1">ATCC 28755</strain>
    </source>
</reference>
<evidence type="ECO:0000313" key="2">
    <source>
        <dbReference type="Proteomes" id="UP000790377"/>
    </source>
</evidence>
<comment type="caution">
    <text evidence="1">The sequence shown here is derived from an EMBL/GenBank/DDBJ whole genome shotgun (WGS) entry which is preliminary data.</text>
</comment>
<dbReference type="Proteomes" id="UP000790377">
    <property type="component" value="Unassembled WGS sequence"/>
</dbReference>
<proteinExistence type="predicted"/>
<protein>
    <submittedName>
        <fullName evidence="1">UbiA prenyltransferase family-domain-containing protein</fullName>
    </submittedName>
</protein>
<gene>
    <name evidence="1" type="ORF">BJ138DRAFT_1162398</name>
</gene>
<sequence length="338" mass="37540">MNLCTGSIHIALQFTSSAPRPQFKNMPAKVLSKSTPPSCQKLYGRVVQSITPFMQLSRLDMLCGSMLVFWPTAWSLTMAARTEKLSLETYSIYLALSFIGSVVHHSVACVWNDIVDIELDRQVERTKKRPLARGAMGVSAALVYAVPQAAFCLGLLYLTNPTAFFVGSVGLFFLDTVYPYMKRITYWPQAWLGIAINWGALVSWTAVTSSDKIQPAVVLLAATWCWTMHYDTCYGAQDKKDDVKAGIKSTALLFKHNTHRVVAGFSASFLALLAYAGYLNGQGAAFFFISVIGCAFHLAWQLSRLNIDDSRSCFEIFSSNGNRLGYIVWLGCFVDYML</sequence>
<evidence type="ECO:0000313" key="1">
    <source>
        <dbReference type="EMBL" id="KAH7906533.1"/>
    </source>
</evidence>
<keyword evidence="2" id="KW-1185">Reference proteome</keyword>
<accession>A0ACB8A0F6</accession>